<comment type="caution">
    <text evidence="1">The sequence shown here is derived from an EMBL/GenBank/DDBJ whole genome shotgun (WGS) entry which is preliminary data.</text>
</comment>
<protein>
    <submittedName>
        <fullName evidence="1">Uncharacterized protein</fullName>
    </submittedName>
</protein>
<dbReference type="EMBL" id="MU795808">
    <property type="protein sequence ID" value="KAJ3804789.1"/>
    <property type="molecule type" value="Genomic_DNA"/>
</dbReference>
<sequence length="203" mass="22865">MFRTLSLPLLAILVLVSTFHMVFSMPVTLNATSKQPAQRLANNVKYRGLYLMIKRIGSEDTKHGYSTHSADEDWLLYVGNFQAFHSVVGKEGLIPQRLNGPPSFNTAHINTPSYLKVYANFENPDAMASAFDTMCRNIRGFDTNLQFIDRAIGYLVKELKVIYEYDNGVEKQVTELPEKWIALYNTMKPIGPAGAKVDTPTKL</sequence>
<keyword evidence="2" id="KW-1185">Reference proteome</keyword>
<organism evidence="1 2">
    <name type="scientific">Lentinula aff. lateritia</name>
    <dbReference type="NCBI Taxonomy" id="2804960"/>
    <lineage>
        <taxon>Eukaryota</taxon>
        <taxon>Fungi</taxon>
        <taxon>Dikarya</taxon>
        <taxon>Basidiomycota</taxon>
        <taxon>Agaricomycotina</taxon>
        <taxon>Agaricomycetes</taxon>
        <taxon>Agaricomycetidae</taxon>
        <taxon>Agaricales</taxon>
        <taxon>Marasmiineae</taxon>
        <taxon>Omphalotaceae</taxon>
        <taxon>Lentinula</taxon>
    </lineage>
</organism>
<dbReference type="Proteomes" id="UP001163835">
    <property type="component" value="Unassembled WGS sequence"/>
</dbReference>
<evidence type="ECO:0000313" key="2">
    <source>
        <dbReference type="Proteomes" id="UP001163835"/>
    </source>
</evidence>
<name>A0ACC1TJ40_9AGAR</name>
<evidence type="ECO:0000313" key="1">
    <source>
        <dbReference type="EMBL" id="KAJ3804789.1"/>
    </source>
</evidence>
<gene>
    <name evidence="1" type="ORF">F5876DRAFT_70341</name>
</gene>
<reference evidence="1" key="1">
    <citation type="submission" date="2022-09" db="EMBL/GenBank/DDBJ databases">
        <title>A Global Phylogenomic Analysis of the Shiitake Genus Lentinula.</title>
        <authorList>
            <consortium name="DOE Joint Genome Institute"/>
            <person name="Sierra-Patev S."/>
            <person name="Min B."/>
            <person name="Naranjo-Ortiz M."/>
            <person name="Looney B."/>
            <person name="Konkel Z."/>
            <person name="Slot J.C."/>
            <person name="Sakamoto Y."/>
            <person name="Steenwyk J.L."/>
            <person name="Rokas A."/>
            <person name="Carro J."/>
            <person name="Camarero S."/>
            <person name="Ferreira P."/>
            <person name="Molpeceres G."/>
            <person name="Ruiz-Duenas F.J."/>
            <person name="Serrano A."/>
            <person name="Henrissat B."/>
            <person name="Drula E."/>
            <person name="Hughes K.W."/>
            <person name="Mata J.L."/>
            <person name="Ishikawa N.K."/>
            <person name="Vargas-Isla R."/>
            <person name="Ushijima S."/>
            <person name="Smith C.A."/>
            <person name="Ahrendt S."/>
            <person name="Andreopoulos W."/>
            <person name="He G."/>
            <person name="Labutti K."/>
            <person name="Lipzen A."/>
            <person name="Ng V."/>
            <person name="Riley R."/>
            <person name="Sandor L."/>
            <person name="Barry K."/>
            <person name="Martinez A.T."/>
            <person name="Xiao Y."/>
            <person name="Gibbons J.G."/>
            <person name="Terashima K."/>
            <person name="Grigoriev I.V."/>
            <person name="Hibbett D.S."/>
        </authorList>
    </citation>
    <scope>NUCLEOTIDE SEQUENCE</scope>
    <source>
        <strain evidence="1">TMI1499</strain>
    </source>
</reference>
<proteinExistence type="predicted"/>
<accession>A0ACC1TJ40</accession>